<keyword evidence="3" id="KW-0963">Cytoplasm</keyword>
<evidence type="ECO:0000256" key="9">
    <source>
        <dbReference type="ARBA" id="ARBA00023175"/>
    </source>
</evidence>
<proteinExistence type="inferred from homology"/>
<dbReference type="EMBL" id="MCFN01000530">
    <property type="protein sequence ID" value="OXB57697.1"/>
    <property type="molecule type" value="Genomic_DNA"/>
</dbReference>
<evidence type="ECO:0000256" key="1">
    <source>
        <dbReference type="ARBA" id="ARBA00004430"/>
    </source>
</evidence>
<comment type="similarity">
    <text evidence="2">Belongs to the dynein intermediate chain family.</text>
</comment>
<keyword evidence="8" id="KW-0969">Cilium</keyword>
<dbReference type="PANTHER" id="PTHR12442:SF7">
    <property type="entry name" value="DYNEIN AXONEMAL INTERMEDIATE CHAIN 2"/>
    <property type="match status" value="1"/>
</dbReference>
<dbReference type="GO" id="GO:0003341">
    <property type="term" value="P:cilium movement"/>
    <property type="evidence" value="ECO:0007669"/>
    <property type="project" value="TreeGrafter"/>
</dbReference>
<evidence type="ECO:0000313" key="13">
    <source>
        <dbReference type="Proteomes" id="UP000198323"/>
    </source>
</evidence>
<sequence length="183" mass="20890">MEIVHVYTRKRRDFGRQCNFSDCPTKVCVDIQPDPSLADSFVLQNPVDACVQHGSEMSWHEVNTERVQVESCGVNHVEGGWPRDIDPQVLEQALRFRKRAKKEENYINTVTHLGALMEHCVKQNNAIKVGEEYFMEEEVDEWEEDAPSAKTISIIRLSPLQNPQTFLSPFAVLIWLCSPMAGS</sequence>
<keyword evidence="4" id="KW-0853">WD repeat</keyword>
<evidence type="ECO:0000256" key="6">
    <source>
        <dbReference type="ARBA" id="ARBA00022737"/>
    </source>
</evidence>
<keyword evidence="7" id="KW-0243">Dynein</keyword>
<dbReference type="GO" id="GO:0036157">
    <property type="term" value="C:outer dynein arm"/>
    <property type="evidence" value="ECO:0007669"/>
    <property type="project" value="TreeGrafter"/>
</dbReference>
<protein>
    <submittedName>
        <fullName evidence="12">Uncharacterized protein</fullName>
    </submittedName>
</protein>
<keyword evidence="10" id="KW-0206">Cytoskeleton</keyword>
<evidence type="ECO:0000313" key="12">
    <source>
        <dbReference type="EMBL" id="OXB57697.1"/>
    </source>
</evidence>
<dbReference type="Proteomes" id="UP000198323">
    <property type="component" value="Unassembled WGS sequence"/>
</dbReference>
<dbReference type="InterPro" id="IPR050687">
    <property type="entry name" value="Dynein_IC"/>
</dbReference>
<comment type="subcellular location">
    <subcellularLocation>
        <location evidence="1">Cytoplasm</location>
        <location evidence="1">Cytoskeleton</location>
        <location evidence="1">Cilium axoneme</location>
    </subcellularLocation>
</comment>
<keyword evidence="9" id="KW-0505">Motor protein</keyword>
<reference evidence="12 13" key="1">
    <citation type="submission" date="2016-07" db="EMBL/GenBank/DDBJ databases">
        <title>Disparate Historic Effective Population Sizes Predicted by Modern Levels of Genome Diversity for the Scaled Quail (Callipepla squamata) and the Northern Bobwhite (Colinus virginianus): Inferences from First and Second Generation Draft Genome Assemblies for Sympatric New World Quail.</title>
        <authorList>
            <person name="Oldeschulte D.L."/>
            <person name="Halley Y.A."/>
            <person name="Bhattarai E.K."/>
            <person name="Brashear W.A."/>
            <person name="Hill J."/>
            <person name="Metz R.P."/>
            <person name="Johnson C.D."/>
            <person name="Rollins D."/>
            <person name="Peterson M.J."/>
            <person name="Bickhart D.M."/>
            <person name="Decker J.E."/>
            <person name="Seabury C.M."/>
        </authorList>
    </citation>
    <scope>NUCLEOTIDE SEQUENCE [LARGE SCALE GENOMIC DNA]</scope>
    <source>
        <strain evidence="12 13">Texas</strain>
        <tissue evidence="12">Leg muscle</tissue>
    </source>
</reference>
<comment type="caution">
    <text evidence="12">The sequence shown here is derived from an EMBL/GenBank/DDBJ whole genome shotgun (WGS) entry which is preliminary data.</text>
</comment>
<evidence type="ECO:0000256" key="11">
    <source>
        <dbReference type="ARBA" id="ARBA00023273"/>
    </source>
</evidence>
<keyword evidence="5" id="KW-0493">Microtubule</keyword>
<dbReference type="GO" id="GO:0005874">
    <property type="term" value="C:microtubule"/>
    <property type="evidence" value="ECO:0007669"/>
    <property type="project" value="UniProtKB-KW"/>
</dbReference>
<keyword evidence="6" id="KW-0677">Repeat</keyword>
<dbReference type="GO" id="GO:0045503">
    <property type="term" value="F:dynein light chain binding"/>
    <property type="evidence" value="ECO:0007669"/>
    <property type="project" value="TreeGrafter"/>
</dbReference>
<dbReference type="OrthoDB" id="366230at2759"/>
<dbReference type="PANTHER" id="PTHR12442">
    <property type="entry name" value="DYNEIN INTERMEDIATE CHAIN"/>
    <property type="match status" value="1"/>
</dbReference>
<evidence type="ECO:0000256" key="2">
    <source>
        <dbReference type="ARBA" id="ARBA00011059"/>
    </source>
</evidence>
<dbReference type="GO" id="GO:0045504">
    <property type="term" value="F:dynein heavy chain binding"/>
    <property type="evidence" value="ECO:0007669"/>
    <property type="project" value="TreeGrafter"/>
</dbReference>
<dbReference type="AlphaFoldDB" id="A0A226MQY9"/>
<keyword evidence="13" id="KW-1185">Reference proteome</keyword>
<evidence type="ECO:0000256" key="10">
    <source>
        <dbReference type="ARBA" id="ARBA00023212"/>
    </source>
</evidence>
<evidence type="ECO:0000256" key="3">
    <source>
        <dbReference type="ARBA" id="ARBA00022490"/>
    </source>
</evidence>
<dbReference type="STRING" id="9009.A0A226MQY9"/>
<name>A0A226MQY9_CALSU</name>
<gene>
    <name evidence="12" type="ORF">ASZ78_008258</name>
</gene>
<evidence type="ECO:0000256" key="5">
    <source>
        <dbReference type="ARBA" id="ARBA00022701"/>
    </source>
</evidence>
<evidence type="ECO:0000256" key="7">
    <source>
        <dbReference type="ARBA" id="ARBA00023017"/>
    </source>
</evidence>
<evidence type="ECO:0000256" key="4">
    <source>
        <dbReference type="ARBA" id="ARBA00022574"/>
    </source>
</evidence>
<keyword evidence="11" id="KW-0966">Cell projection</keyword>
<dbReference type="GO" id="GO:0036158">
    <property type="term" value="P:outer dynein arm assembly"/>
    <property type="evidence" value="ECO:0007669"/>
    <property type="project" value="TreeGrafter"/>
</dbReference>
<organism evidence="12 13">
    <name type="scientific">Callipepla squamata</name>
    <name type="common">Scaled quail</name>
    <dbReference type="NCBI Taxonomy" id="9009"/>
    <lineage>
        <taxon>Eukaryota</taxon>
        <taxon>Metazoa</taxon>
        <taxon>Chordata</taxon>
        <taxon>Craniata</taxon>
        <taxon>Vertebrata</taxon>
        <taxon>Euteleostomi</taxon>
        <taxon>Archelosauria</taxon>
        <taxon>Archosauria</taxon>
        <taxon>Dinosauria</taxon>
        <taxon>Saurischia</taxon>
        <taxon>Theropoda</taxon>
        <taxon>Coelurosauria</taxon>
        <taxon>Aves</taxon>
        <taxon>Neognathae</taxon>
        <taxon>Galloanserae</taxon>
        <taxon>Galliformes</taxon>
        <taxon>Odontophoridae</taxon>
        <taxon>Callipepla</taxon>
    </lineage>
</organism>
<evidence type="ECO:0000256" key="8">
    <source>
        <dbReference type="ARBA" id="ARBA00023069"/>
    </source>
</evidence>
<accession>A0A226MQY9</accession>